<evidence type="ECO:0000313" key="2">
    <source>
        <dbReference type="EMBL" id="RVX02302.1"/>
    </source>
</evidence>
<feature type="compositionally biased region" description="Gly residues" evidence="1">
    <location>
        <begin position="231"/>
        <end position="259"/>
    </location>
</feature>
<gene>
    <name evidence="2" type="ORF">CK203_028397</name>
</gene>
<dbReference type="PANTHER" id="PTHR32166:SF74">
    <property type="entry name" value="OS05G0256350 PROTEIN"/>
    <property type="match status" value="1"/>
</dbReference>
<feature type="region of interest" description="Disordered" evidence="1">
    <location>
        <begin position="316"/>
        <end position="374"/>
    </location>
</feature>
<feature type="region of interest" description="Disordered" evidence="1">
    <location>
        <begin position="190"/>
        <end position="292"/>
    </location>
</feature>
<feature type="compositionally biased region" description="Basic and acidic residues" evidence="1">
    <location>
        <begin position="196"/>
        <end position="206"/>
    </location>
</feature>
<dbReference type="InterPro" id="IPR012337">
    <property type="entry name" value="RNaseH-like_sf"/>
</dbReference>
<comment type="caution">
    <text evidence="2">The sequence shown here is derived from an EMBL/GenBank/DDBJ whole genome shotgun (WGS) entry which is preliminary data.</text>
</comment>
<protein>
    <recommendedName>
        <fullName evidence="4">DUF659 domain-containing protein</fullName>
    </recommendedName>
</protein>
<feature type="compositionally biased region" description="Low complexity" evidence="1">
    <location>
        <begin position="322"/>
        <end position="336"/>
    </location>
</feature>
<dbReference type="Proteomes" id="UP000288805">
    <property type="component" value="Unassembled WGS sequence"/>
</dbReference>
<evidence type="ECO:0000313" key="3">
    <source>
        <dbReference type="Proteomes" id="UP000288805"/>
    </source>
</evidence>
<dbReference type="AlphaFoldDB" id="A0A438J044"/>
<reference evidence="2 3" key="1">
    <citation type="journal article" date="2018" name="PLoS Genet.">
        <title>Population sequencing reveals clonal diversity and ancestral inbreeding in the grapevine cultivar Chardonnay.</title>
        <authorList>
            <person name="Roach M.J."/>
            <person name="Johnson D.L."/>
            <person name="Bohlmann J."/>
            <person name="van Vuuren H.J."/>
            <person name="Jones S.J."/>
            <person name="Pretorius I.S."/>
            <person name="Schmidt S.A."/>
            <person name="Borneman A.R."/>
        </authorList>
    </citation>
    <scope>NUCLEOTIDE SEQUENCE [LARGE SCALE GENOMIC DNA]</scope>
    <source>
        <strain evidence="3">cv. Chardonnay</strain>
        <tissue evidence="2">Leaf</tissue>
    </source>
</reference>
<dbReference type="SUPFAM" id="SSF53098">
    <property type="entry name" value="Ribonuclease H-like"/>
    <property type="match status" value="1"/>
</dbReference>
<dbReference type="PANTHER" id="PTHR32166">
    <property type="entry name" value="OSJNBA0013A04.12 PROTEIN"/>
    <property type="match status" value="1"/>
</dbReference>
<evidence type="ECO:0000256" key="1">
    <source>
        <dbReference type="SAM" id="MobiDB-lite"/>
    </source>
</evidence>
<organism evidence="2 3">
    <name type="scientific">Vitis vinifera</name>
    <name type="common">Grape</name>
    <dbReference type="NCBI Taxonomy" id="29760"/>
    <lineage>
        <taxon>Eukaryota</taxon>
        <taxon>Viridiplantae</taxon>
        <taxon>Streptophyta</taxon>
        <taxon>Embryophyta</taxon>
        <taxon>Tracheophyta</taxon>
        <taxon>Spermatophyta</taxon>
        <taxon>Magnoliopsida</taxon>
        <taxon>eudicotyledons</taxon>
        <taxon>Gunneridae</taxon>
        <taxon>Pentapetalae</taxon>
        <taxon>rosids</taxon>
        <taxon>Vitales</taxon>
        <taxon>Vitaceae</taxon>
        <taxon>Viteae</taxon>
        <taxon>Vitis</taxon>
    </lineage>
</organism>
<sequence>MKQIKETLDQAKMITGFIYNSLKVVNLMKVFTKDRDLLRPGITRFATEFISLESLLRYEADLKRMCTTNEWREFNKDRSKKSLRDKVSNFILTDRFWKKVEEVQTIMEPLIKVLKLIDQDKKPTLSIIYEAMDRANLAIKAYVKQWEKYWEVIDRRWEGQLHKHLHTTDEWIREGEESILSSDNLDWLDKGLPTNEEGRERDVDSRRKGKASKTISSSFSSDDGDNRGSKRGGGTSGGNRGVGGTSEGIGGDGNTGGGYVSQVDPGMSRAQGEGYSNIGTRASDSYGYDQSSSSSSIAYRDFGYYQYGIDPEQPLKPYFPDYGSSSQSSHPTYSSYEQLLQPYPHYGNCHPNLYTRRRTDDDDDFEPLRHSTWN</sequence>
<name>A0A438J044_VITVI</name>
<dbReference type="EMBL" id="QGNW01000071">
    <property type="protein sequence ID" value="RVX02302.1"/>
    <property type="molecule type" value="Genomic_DNA"/>
</dbReference>
<feature type="compositionally biased region" description="Low complexity" evidence="1">
    <location>
        <begin position="283"/>
        <end position="292"/>
    </location>
</feature>
<proteinExistence type="predicted"/>
<evidence type="ECO:0008006" key="4">
    <source>
        <dbReference type="Google" id="ProtNLM"/>
    </source>
</evidence>
<accession>A0A438J044</accession>